<dbReference type="InterPro" id="IPR036249">
    <property type="entry name" value="Thioredoxin-like_sf"/>
</dbReference>
<dbReference type="InterPro" id="IPR013766">
    <property type="entry name" value="Thioredoxin_domain"/>
</dbReference>
<evidence type="ECO:0000313" key="3">
    <source>
        <dbReference type="Proteomes" id="UP000017404"/>
    </source>
</evidence>
<protein>
    <recommendedName>
        <fullName evidence="1">Thioredoxin domain-containing protein</fullName>
    </recommendedName>
</protein>
<feature type="domain" description="Thioredoxin" evidence="1">
    <location>
        <begin position="3"/>
        <end position="182"/>
    </location>
</feature>
<sequence length="191" mass="22034">MRLISPETAPKFQLIDSHGRVVRLDSGKRTLLAFFRDTNCPFCNFRIFQLTQHYKKLSDEGLEIIAFFSSTHEEVNEFVRKRPRPFTIVADPENIAYQAYGIERSMARSAYSVFRHFVSWVLGIKIIGAEGLKKNLQNPSDIMPADFLIDEQGYIIETYYGSDASDHIPFENIYEFLNADQNPKKSTTPRV</sequence>
<keyword evidence="3" id="KW-1185">Reference proteome</keyword>
<dbReference type="AlphaFoldDB" id="V2W986"/>
<organism evidence="2 3">
    <name type="scientific">Acinetobacter tjernbergiae DSM 14971 = CIP 107465</name>
    <dbReference type="NCBI Taxonomy" id="1120928"/>
    <lineage>
        <taxon>Bacteria</taxon>
        <taxon>Pseudomonadati</taxon>
        <taxon>Pseudomonadota</taxon>
        <taxon>Gammaproteobacteria</taxon>
        <taxon>Moraxellales</taxon>
        <taxon>Moraxellaceae</taxon>
        <taxon>Acinetobacter</taxon>
    </lineage>
</organism>
<reference evidence="2 3" key="1">
    <citation type="submission" date="2013-10" db="EMBL/GenBank/DDBJ databases">
        <title>The Genome Sequence of Acinetobacter tjernbergiae CIP107465.</title>
        <authorList>
            <consortium name="The Broad Institute Genomics Platform"/>
            <consortium name="The Broad Institute Genome Sequencing Center for Infectious Disease"/>
            <person name="Cerqueira G."/>
            <person name="Feldgarden M."/>
            <person name="Courvalin P."/>
            <person name="Grillot-Courvalin C."/>
            <person name="Clermont D."/>
            <person name="Rocha E."/>
            <person name="Yoon E.-J."/>
            <person name="Nemec A."/>
            <person name="Young S.K."/>
            <person name="Zeng Q."/>
            <person name="Gargeya S."/>
            <person name="Fitzgerald M."/>
            <person name="Abouelleil A."/>
            <person name="Alvarado L."/>
            <person name="Berlin A.M."/>
            <person name="Chapman S.B."/>
            <person name="Gainer-Dewar J."/>
            <person name="Goldberg J."/>
            <person name="Gnerre S."/>
            <person name="Griggs A."/>
            <person name="Gujja S."/>
            <person name="Hansen M."/>
            <person name="Howarth C."/>
            <person name="Imamovic A."/>
            <person name="Ireland A."/>
            <person name="Larimer J."/>
            <person name="McCowan C."/>
            <person name="Murphy C."/>
            <person name="Pearson M."/>
            <person name="Poon T.W."/>
            <person name="Priest M."/>
            <person name="Roberts A."/>
            <person name="Saif S."/>
            <person name="Shea T."/>
            <person name="Sykes S."/>
            <person name="Wortman J."/>
            <person name="Nusbaum C."/>
            <person name="Birren B."/>
        </authorList>
    </citation>
    <scope>NUCLEOTIDE SEQUENCE [LARGE SCALE GENOMIC DNA]</scope>
    <source>
        <strain evidence="2 3">CIP 107465</strain>
    </source>
</reference>
<accession>V2W986</accession>
<dbReference type="Gene3D" id="3.40.30.10">
    <property type="entry name" value="Glutaredoxin"/>
    <property type="match status" value="1"/>
</dbReference>
<dbReference type="eggNOG" id="COG1225">
    <property type="taxonomic scope" value="Bacteria"/>
</dbReference>
<dbReference type="GO" id="GO:0016209">
    <property type="term" value="F:antioxidant activity"/>
    <property type="evidence" value="ECO:0007669"/>
    <property type="project" value="InterPro"/>
</dbReference>
<dbReference type="PATRIC" id="fig|1120928.5.peg.947"/>
<proteinExistence type="predicted"/>
<dbReference type="OrthoDB" id="9809746at2"/>
<gene>
    <name evidence="2" type="ORF">F990_00922</name>
</gene>
<evidence type="ECO:0000259" key="1">
    <source>
        <dbReference type="PROSITE" id="PS51352"/>
    </source>
</evidence>
<dbReference type="PANTHER" id="PTHR42852">
    <property type="entry name" value="THIOL:DISULFIDE INTERCHANGE PROTEIN DSBE"/>
    <property type="match status" value="1"/>
</dbReference>
<dbReference type="EMBL" id="AYEV01000007">
    <property type="protein sequence ID" value="ESK56589.1"/>
    <property type="molecule type" value="Genomic_DNA"/>
</dbReference>
<dbReference type="GO" id="GO:0016491">
    <property type="term" value="F:oxidoreductase activity"/>
    <property type="evidence" value="ECO:0007669"/>
    <property type="project" value="InterPro"/>
</dbReference>
<name>V2W986_9GAMM</name>
<dbReference type="PANTHER" id="PTHR42852:SF18">
    <property type="entry name" value="CHROMOSOME UNDETERMINED SCAFFOLD_47, WHOLE GENOME SHOTGUN SEQUENCE"/>
    <property type="match status" value="1"/>
</dbReference>
<dbReference type="SUPFAM" id="SSF52833">
    <property type="entry name" value="Thioredoxin-like"/>
    <property type="match status" value="1"/>
</dbReference>
<dbReference type="PROSITE" id="PS51352">
    <property type="entry name" value="THIOREDOXIN_2"/>
    <property type="match status" value="1"/>
</dbReference>
<dbReference type="InterPro" id="IPR050553">
    <property type="entry name" value="Thioredoxin_ResA/DsbE_sf"/>
</dbReference>
<dbReference type="Proteomes" id="UP000017404">
    <property type="component" value="Unassembled WGS sequence"/>
</dbReference>
<evidence type="ECO:0000313" key="2">
    <source>
        <dbReference type="EMBL" id="ESK56589.1"/>
    </source>
</evidence>
<dbReference type="Pfam" id="PF00578">
    <property type="entry name" value="AhpC-TSA"/>
    <property type="match status" value="1"/>
</dbReference>
<dbReference type="RefSeq" id="WP_018677243.1">
    <property type="nucleotide sequence ID" value="NZ_AYEV01000007.1"/>
</dbReference>
<dbReference type="STRING" id="202955.GCA_000759995_03198"/>
<comment type="caution">
    <text evidence="2">The sequence shown here is derived from an EMBL/GenBank/DDBJ whole genome shotgun (WGS) entry which is preliminary data.</text>
</comment>
<dbReference type="InterPro" id="IPR000866">
    <property type="entry name" value="AhpC/TSA"/>
</dbReference>